<dbReference type="EMBL" id="PGTN01000004">
    <property type="protein sequence ID" value="PJF48885.1"/>
    <property type="molecule type" value="Genomic_DNA"/>
</dbReference>
<feature type="compositionally biased region" description="Basic residues" evidence="1">
    <location>
        <begin position="364"/>
        <end position="378"/>
    </location>
</feature>
<feature type="region of interest" description="Disordered" evidence="1">
    <location>
        <begin position="309"/>
        <end position="413"/>
    </location>
</feature>
<dbReference type="InterPro" id="IPR047767">
    <property type="entry name" value="PSP1-like"/>
</dbReference>
<feature type="region of interest" description="Disordered" evidence="1">
    <location>
        <begin position="1"/>
        <end position="30"/>
    </location>
</feature>
<evidence type="ECO:0000259" key="2">
    <source>
        <dbReference type="PROSITE" id="PS51411"/>
    </source>
</evidence>
<evidence type="ECO:0000313" key="4">
    <source>
        <dbReference type="Proteomes" id="UP000230790"/>
    </source>
</evidence>
<protein>
    <recommendedName>
        <fullName evidence="2">PSP1 C-terminal domain-containing protein</fullName>
    </recommendedName>
</protein>
<dbReference type="Pfam" id="PF04468">
    <property type="entry name" value="PSP1"/>
    <property type="match status" value="1"/>
</dbReference>
<comment type="caution">
    <text evidence="3">The sequence shown here is derived from an EMBL/GenBank/DDBJ whole genome shotgun (WGS) entry which is preliminary data.</text>
</comment>
<evidence type="ECO:0000256" key="1">
    <source>
        <dbReference type="SAM" id="MobiDB-lite"/>
    </source>
</evidence>
<feature type="compositionally biased region" description="Basic and acidic residues" evidence="1">
    <location>
        <begin position="313"/>
        <end position="332"/>
    </location>
</feature>
<dbReference type="PANTHER" id="PTHR43830">
    <property type="entry name" value="PROTEIN PSP1"/>
    <property type="match status" value="1"/>
</dbReference>
<sequence length="413" mass="46852">MDATVKEPSMFDLPEWAGGYPPEEKPTEPKPRLVGVRFQRAGKVYHYSAEGFDDLKVGDWVIVDTARGKQMGQVATFKPPKDKSGPYKRIERRATGRDMAMRHYYESKELEAMIACRAESAALNLPIKIVRAEYSFDGQTLTFLYSSDQEERVEVGALREAMSRLYRARIETRQISPREVAKILGGMGACGIEERCCSRFLTEFSPISIKHAKEQNLSLNPHDITGMCGRLRCCLIYEYEQYVEARRHLPKLKSMVGTPMGPGKVVEILHLRDSARVKIGEGPEAREVEFHREQLVPLEEWKRLQEKAASGTCDRHAHGACDCGRGEPRKAEASPPTPPDELPPAAKAFIAANEAQPEQERTRPNRAKQRERKQRRERRPTDIGRHQPRATDADGEGSAQRKRRPLLRRKPGK</sequence>
<feature type="compositionally biased region" description="Basic and acidic residues" evidence="1">
    <location>
        <begin position="379"/>
        <end position="392"/>
    </location>
</feature>
<dbReference type="NCBIfam" id="NF041131">
    <property type="entry name" value="RicT_YaaT_fam"/>
    <property type="match status" value="1"/>
</dbReference>
<reference evidence="3 4" key="1">
    <citation type="submission" date="2017-11" db="EMBL/GenBank/DDBJ databases">
        <title>Evolution of Phototrophy in the Chloroflexi Phylum Driven by Horizontal Gene Transfer.</title>
        <authorList>
            <person name="Ward L.M."/>
            <person name="Hemp J."/>
            <person name="Shih P.M."/>
            <person name="Mcglynn S.E."/>
            <person name="Fischer W."/>
        </authorList>
    </citation>
    <scope>NUCLEOTIDE SEQUENCE [LARGE SCALE GENOMIC DNA]</scope>
    <source>
        <strain evidence="3">JP3_7</strain>
    </source>
</reference>
<dbReference type="PANTHER" id="PTHR43830:SF3">
    <property type="entry name" value="PROTEIN PSP1"/>
    <property type="match status" value="1"/>
</dbReference>
<dbReference type="InterPro" id="IPR007557">
    <property type="entry name" value="PSP1_C"/>
</dbReference>
<feature type="domain" description="PSP1 C-terminal" evidence="2">
    <location>
        <begin position="88"/>
        <end position="175"/>
    </location>
</feature>
<accession>A0A2M8QGD6</accession>
<proteinExistence type="predicted"/>
<dbReference type="PROSITE" id="PS51411">
    <property type="entry name" value="PSP1_C"/>
    <property type="match status" value="1"/>
</dbReference>
<dbReference type="AlphaFoldDB" id="A0A2M8QGD6"/>
<dbReference type="GO" id="GO:0005737">
    <property type="term" value="C:cytoplasm"/>
    <property type="evidence" value="ECO:0007669"/>
    <property type="project" value="TreeGrafter"/>
</dbReference>
<feature type="compositionally biased region" description="Basic residues" evidence="1">
    <location>
        <begin position="400"/>
        <end position="413"/>
    </location>
</feature>
<name>A0A2M8QGD6_9CHLR</name>
<organism evidence="3 4">
    <name type="scientific">Candidatus Thermofonsia Clade 3 bacterium</name>
    <dbReference type="NCBI Taxonomy" id="2364212"/>
    <lineage>
        <taxon>Bacteria</taxon>
        <taxon>Bacillati</taxon>
        <taxon>Chloroflexota</taxon>
        <taxon>Candidatus Thermofontia</taxon>
        <taxon>Candidatus Thermofonsia Clade 3</taxon>
    </lineage>
</organism>
<gene>
    <name evidence="3" type="ORF">CUN48_01085</name>
</gene>
<evidence type="ECO:0000313" key="3">
    <source>
        <dbReference type="EMBL" id="PJF48885.1"/>
    </source>
</evidence>
<dbReference type="Proteomes" id="UP000230790">
    <property type="component" value="Unassembled WGS sequence"/>
</dbReference>